<reference evidence="1 2" key="1">
    <citation type="submission" date="2018-05" db="EMBL/GenBank/DDBJ databases">
        <title>Brachybacterium sp. M1HQ-2T, whole genome shotgun sequence.</title>
        <authorList>
            <person name="Tuo L."/>
        </authorList>
    </citation>
    <scope>NUCLEOTIDE SEQUENCE [LARGE SCALE GENOMIC DNA]</scope>
    <source>
        <strain evidence="1 2">M1HQ-2</strain>
    </source>
</reference>
<evidence type="ECO:0000313" key="2">
    <source>
        <dbReference type="Proteomes" id="UP000245590"/>
    </source>
</evidence>
<gene>
    <name evidence="1" type="ORF">DEO23_13450</name>
</gene>
<sequence>MVGVRDGQQVVVRLRLPRGAVVRVADISHDPSAAGGWRRPGQGVAMVRPEVRVESSVRV</sequence>
<comment type="caution">
    <text evidence="1">The sequence shown here is derived from an EMBL/GenBank/DDBJ whole genome shotgun (WGS) entry which is preliminary data.</text>
</comment>
<proteinExistence type="predicted"/>
<keyword evidence="2" id="KW-1185">Reference proteome</keyword>
<organism evidence="1 2">
    <name type="scientific">Brachybacterium endophyticum</name>
    <dbReference type="NCBI Taxonomy" id="2182385"/>
    <lineage>
        <taxon>Bacteria</taxon>
        <taxon>Bacillati</taxon>
        <taxon>Actinomycetota</taxon>
        <taxon>Actinomycetes</taxon>
        <taxon>Micrococcales</taxon>
        <taxon>Dermabacteraceae</taxon>
        <taxon>Brachybacterium</taxon>
    </lineage>
</organism>
<dbReference type="EMBL" id="QFKX01000005">
    <property type="protein sequence ID" value="PWH05559.1"/>
    <property type="molecule type" value="Genomic_DNA"/>
</dbReference>
<dbReference type="AlphaFoldDB" id="A0A2U2RI52"/>
<dbReference type="Proteomes" id="UP000245590">
    <property type="component" value="Unassembled WGS sequence"/>
</dbReference>
<protein>
    <submittedName>
        <fullName evidence="1">Uncharacterized protein</fullName>
    </submittedName>
</protein>
<evidence type="ECO:0000313" key="1">
    <source>
        <dbReference type="EMBL" id="PWH05559.1"/>
    </source>
</evidence>
<accession>A0A2U2RI52</accession>
<name>A0A2U2RI52_9MICO</name>